<dbReference type="Pfam" id="PF00015">
    <property type="entry name" value="MCPsignal"/>
    <property type="match status" value="1"/>
</dbReference>
<keyword evidence="3 9" id="KW-1133">Transmembrane helix</keyword>
<dbReference type="FunFam" id="1.10.287.950:FF:000001">
    <property type="entry name" value="Methyl-accepting chemotaxis sensory transducer"/>
    <property type="match status" value="1"/>
</dbReference>
<evidence type="ECO:0000256" key="6">
    <source>
        <dbReference type="ARBA" id="ARBA00029447"/>
    </source>
</evidence>
<gene>
    <name evidence="12" type="ORF">GZH52_07165</name>
</gene>
<evidence type="ECO:0000256" key="1">
    <source>
        <dbReference type="ARBA" id="ARBA00004141"/>
    </source>
</evidence>
<dbReference type="SUPFAM" id="SSF58104">
    <property type="entry name" value="Methyl-accepting chemotaxis protein (MCP) signaling domain"/>
    <property type="match status" value="1"/>
</dbReference>
<feature type="domain" description="Methyl-accepting transducer" evidence="10">
    <location>
        <begin position="276"/>
        <end position="512"/>
    </location>
</feature>
<evidence type="ECO:0000256" key="2">
    <source>
        <dbReference type="ARBA" id="ARBA00022692"/>
    </source>
</evidence>
<dbReference type="Pfam" id="PF12729">
    <property type="entry name" value="4HB_MCP_1"/>
    <property type="match status" value="1"/>
</dbReference>
<comment type="subcellular location">
    <subcellularLocation>
        <location evidence="1">Membrane</location>
        <topology evidence="1">Multi-pass membrane protein</topology>
    </subcellularLocation>
</comment>
<dbReference type="Pfam" id="PF00672">
    <property type="entry name" value="HAMP"/>
    <property type="match status" value="1"/>
</dbReference>
<sequence length="549" mass="58493">MFDRLTISRRITLLATLLLTACALVGAVGWRSLTTLDEEATRLIHEDIALRHSLAELQLTLRSVRQDEKDIFISIGNPAGSEQNIQTNKQDLDKRIAHFKEQLAKVRGETAAAPFAAELDRVGAGIARYEQGMGTLYGQIERGEIASANLADAAIQPFKPALYDARDTLDKLDETVSAQTTAASTELEAGIHRAITLLAAFVVAALTAGVTLSWLLARSITRPLNALQAKLAEAARNNDLTLQLGTHGHNEISRTTEALETLLGQLRAFIEQTREGAARLGDTASSLSGVSQRVADASRQQSDASSSTAAAVEQMTVSIDLVADHAQQMADEARTSRQEADEGLSLAERSSSEMQAIAGTISQSEAIIDQLNQRSEEIGSIVGVIRDIAEQTNLLALNAAIEAARAGEQGRGFAVVADEVRKLAERTSQATGEISDKIRGVQDDTGKAVGSMQEAASRVAQGVDLSQSLGERLATLQGRASQLLGKTQQIAAAMREQSTASNDAARNVERIAAMGHENSQAVGDSSRMAGEMAKLASELNAAIGHFRTR</sequence>
<dbReference type="GO" id="GO:0006935">
    <property type="term" value="P:chemotaxis"/>
    <property type="evidence" value="ECO:0007669"/>
    <property type="project" value="InterPro"/>
</dbReference>
<dbReference type="GO" id="GO:0007165">
    <property type="term" value="P:signal transduction"/>
    <property type="evidence" value="ECO:0007669"/>
    <property type="project" value="UniProtKB-KW"/>
</dbReference>
<name>A0A6B2KRL6_9NEIS</name>
<dbReference type="PANTHER" id="PTHR32089">
    <property type="entry name" value="METHYL-ACCEPTING CHEMOTAXIS PROTEIN MCPB"/>
    <property type="match status" value="1"/>
</dbReference>
<dbReference type="PANTHER" id="PTHR32089:SF119">
    <property type="entry name" value="METHYL-ACCEPTING CHEMOTAXIS PROTEIN CTPL"/>
    <property type="match status" value="1"/>
</dbReference>
<evidence type="ECO:0000256" key="9">
    <source>
        <dbReference type="SAM" id="Phobius"/>
    </source>
</evidence>
<dbReference type="RefSeq" id="WP_163315802.1">
    <property type="nucleotide sequence ID" value="NZ_JAAGAA010000005.1"/>
</dbReference>
<dbReference type="SMART" id="SM00283">
    <property type="entry name" value="MA"/>
    <property type="match status" value="1"/>
</dbReference>
<keyword evidence="4 9" id="KW-0472">Membrane</keyword>
<dbReference type="SMART" id="SM00304">
    <property type="entry name" value="HAMP"/>
    <property type="match status" value="1"/>
</dbReference>
<dbReference type="GO" id="GO:0016020">
    <property type="term" value="C:membrane"/>
    <property type="evidence" value="ECO:0007669"/>
    <property type="project" value="UniProtKB-SubCell"/>
</dbReference>
<keyword evidence="5 7" id="KW-0807">Transducer</keyword>
<dbReference type="InterPro" id="IPR004090">
    <property type="entry name" value="Chemotax_Me-accpt_rcpt"/>
</dbReference>
<reference evidence="12 13" key="1">
    <citation type="submission" date="2020-02" db="EMBL/GenBank/DDBJ databases">
        <authorList>
            <person name="Yang Z."/>
        </authorList>
    </citation>
    <scope>NUCLEOTIDE SEQUENCE [LARGE SCALE GENOMIC DNA]</scope>
    <source>
        <strain evidence="12 13">HX-7-9</strain>
    </source>
</reference>
<evidence type="ECO:0000256" key="7">
    <source>
        <dbReference type="PROSITE-ProRule" id="PRU00284"/>
    </source>
</evidence>
<dbReference type="Proteomes" id="UP000482578">
    <property type="component" value="Unassembled WGS sequence"/>
</dbReference>
<feature type="transmembrane region" description="Helical" evidence="9">
    <location>
        <begin position="194"/>
        <end position="217"/>
    </location>
</feature>
<feature type="coiled-coil region" evidence="8">
    <location>
        <begin position="82"/>
        <end position="109"/>
    </location>
</feature>
<evidence type="ECO:0000256" key="5">
    <source>
        <dbReference type="ARBA" id="ARBA00023224"/>
    </source>
</evidence>
<evidence type="ECO:0000259" key="11">
    <source>
        <dbReference type="PROSITE" id="PS50885"/>
    </source>
</evidence>
<dbReference type="PROSITE" id="PS50111">
    <property type="entry name" value="CHEMOTAXIS_TRANSDUC_2"/>
    <property type="match status" value="1"/>
</dbReference>
<keyword evidence="8" id="KW-0175">Coiled coil</keyword>
<dbReference type="EMBL" id="JAAGAA010000005">
    <property type="protein sequence ID" value="NDV12577.1"/>
    <property type="molecule type" value="Genomic_DNA"/>
</dbReference>
<dbReference type="CDD" id="cd11386">
    <property type="entry name" value="MCP_signal"/>
    <property type="match status" value="1"/>
</dbReference>
<dbReference type="InterPro" id="IPR003660">
    <property type="entry name" value="HAMP_dom"/>
</dbReference>
<dbReference type="GO" id="GO:0004888">
    <property type="term" value="F:transmembrane signaling receptor activity"/>
    <property type="evidence" value="ECO:0007669"/>
    <property type="project" value="InterPro"/>
</dbReference>
<evidence type="ECO:0000259" key="10">
    <source>
        <dbReference type="PROSITE" id="PS50111"/>
    </source>
</evidence>
<dbReference type="PRINTS" id="PR00260">
    <property type="entry name" value="CHEMTRNSDUCR"/>
</dbReference>
<feature type="domain" description="HAMP" evidence="11">
    <location>
        <begin position="218"/>
        <end position="271"/>
    </location>
</feature>
<dbReference type="PROSITE" id="PS51257">
    <property type="entry name" value="PROKAR_LIPOPROTEIN"/>
    <property type="match status" value="1"/>
</dbReference>
<comment type="caution">
    <text evidence="12">The sequence shown here is derived from an EMBL/GenBank/DDBJ whole genome shotgun (WGS) entry which is preliminary data.</text>
</comment>
<dbReference type="InterPro" id="IPR024478">
    <property type="entry name" value="HlyB_4HB_MCP"/>
</dbReference>
<comment type="similarity">
    <text evidence="6">Belongs to the methyl-accepting chemotaxis (MCP) protein family.</text>
</comment>
<evidence type="ECO:0000256" key="8">
    <source>
        <dbReference type="SAM" id="Coils"/>
    </source>
</evidence>
<accession>A0A6B2KRL6</accession>
<evidence type="ECO:0000313" key="13">
    <source>
        <dbReference type="Proteomes" id="UP000482578"/>
    </source>
</evidence>
<evidence type="ECO:0000256" key="3">
    <source>
        <dbReference type="ARBA" id="ARBA00022989"/>
    </source>
</evidence>
<evidence type="ECO:0000256" key="4">
    <source>
        <dbReference type="ARBA" id="ARBA00023136"/>
    </source>
</evidence>
<organism evidence="12 13">
    <name type="scientific">Crenobacter caeni</name>
    <dbReference type="NCBI Taxonomy" id="2705474"/>
    <lineage>
        <taxon>Bacteria</taxon>
        <taxon>Pseudomonadati</taxon>
        <taxon>Pseudomonadota</taxon>
        <taxon>Betaproteobacteria</taxon>
        <taxon>Neisseriales</taxon>
        <taxon>Neisseriaceae</taxon>
        <taxon>Crenobacter</taxon>
    </lineage>
</organism>
<proteinExistence type="inferred from homology"/>
<protein>
    <submittedName>
        <fullName evidence="12">HAMP domain-containing protein</fullName>
    </submittedName>
</protein>
<keyword evidence="13" id="KW-1185">Reference proteome</keyword>
<evidence type="ECO:0000313" key="12">
    <source>
        <dbReference type="EMBL" id="NDV12577.1"/>
    </source>
</evidence>
<dbReference type="AlphaFoldDB" id="A0A6B2KRL6"/>
<keyword evidence="2 9" id="KW-0812">Transmembrane</keyword>
<dbReference type="Gene3D" id="1.10.287.950">
    <property type="entry name" value="Methyl-accepting chemotaxis protein"/>
    <property type="match status" value="1"/>
</dbReference>
<dbReference type="InterPro" id="IPR004089">
    <property type="entry name" value="MCPsignal_dom"/>
</dbReference>
<dbReference type="PROSITE" id="PS50885">
    <property type="entry name" value="HAMP"/>
    <property type="match status" value="1"/>
</dbReference>